<dbReference type="AlphaFoldDB" id="A0A1G7QVM0"/>
<feature type="transmembrane region" description="Helical" evidence="1">
    <location>
        <begin position="23"/>
        <end position="41"/>
    </location>
</feature>
<organism evidence="2 3">
    <name type="scientific">Chitinophaga filiformis</name>
    <name type="common">Myxococcus filiformis</name>
    <name type="synonym">Flexibacter filiformis</name>
    <dbReference type="NCBI Taxonomy" id="104663"/>
    <lineage>
        <taxon>Bacteria</taxon>
        <taxon>Pseudomonadati</taxon>
        <taxon>Bacteroidota</taxon>
        <taxon>Chitinophagia</taxon>
        <taxon>Chitinophagales</taxon>
        <taxon>Chitinophagaceae</taxon>
        <taxon>Chitinophaga</taxon>
    </lineage>
</organism>
<keyword evidence="1" id="KW-1133">Transmembrane helix</keyword>
<evidence type="ECO:0000256" key="1">
    <source>
        <dbReference type="SAM" id="Phobius"/>
    </source>
</evidence>
<evidence type="ECO:0000313" key="2">
    <source>
        <dbReference type="EMBL" id="SDG02562.1"/>
    </source>
</evidence>
<dbReference type="Proteomes" id="UP000199045">
    <property type="component" value="Unassembled WGS sequence"/>
</dbReference>
<evidence type="ECO:0000313" key="3">
    <source>
        <dbReference type="Proteomes" id="UP000199045"/>
    </source>
</evidence>
<proteinExistence type="predicted"/>
<name>A0A1G7QVM0_CHIFI</name>
<dbReference type="EMBL" id="FNBN01000003">
    <property type="protein sequence ID" value="SDG02562.1"/>
    <property type="molecule type" value="Genomic_DNA"/>
</dbReference>
<sequence length="42" mass="4724">MHEHNAGFGQAINTGCLNFANDGLMFVIAMMWLLPNFGYYLT</sequence>
<gene>
    <name evidence="2" type="ORF">SAMN04488121_103211</name>
</gene>
<reference evidence="2 3" key="1">
    <citation type="submission" date="2016-10" db="EMBL/GenBank/DDBJ databases">
        <authorList>
            <person name="de Groot N.N."/>
        </authorList>
    </citation>
    <scope>NUCLEOTIDE SEQUENCE [LARGE SCALE GENOMIC DNA]</scope>
    <source>
        <strain evidence="2 3">DSM 527</strain>
    </source>
</reference>
<keyword evidence="1" id="KW-0812">Transmembrane</keyword>
<dbReference type="STRING" id="104663.SAMN04488121_103211"/>
<accession>A0A1G7QVM0</accession>
<protein>
    <submittedName>
        <fullName evidence="2">Uncharacterized protein</fullName>
    </submittedName>
</protein>
<keyword evidence="1" id="KW-0472">Membrane</keyword>